<accession>A0ABV8AQ95</accession>
<protein>
    <recommendedName>
        <fullName evidence="4">PH domain-containing protein</fullName>
    </recommendedName>
</protein>
<keyword evidence="3" id="KW-1185">Reference proteome</keyword>
<dbReference type="Proteomes" id="UP001595805">
    <property type="component" value="Unassembled WGS sequence"/>
</dbReference>
<keyword evidence="1" id="KW-1133">Transmembrane helix</keyword>
<organism evidence="2 3">
    <name type="scientific">Algoriphagus namhaensis</name>
    <dbReference type="NCBI Taxonomy" id="915353"/>
    <lineage>
        <taxon>Bacteria</taxon>
        <taxon>Pseudomonadati</taxon>
        <taxon>Bacteroidota</taxon>
        <taxon>Cytophagia</taxon>
        <taxon>Cytophagales</taxon>
        <taxon>Cyclobacteriaceae</taxon>
        <taxon>Algoriphagus</taxon>
    </lineage>
</organism>
<feature type="transmembrane region" description="Helical" evidence="1">
    <location>
        <begin position="45"/>
        <end position="64"/>
    </location>
</feature>
<proteinExistence type="predicted"/>
<evidence type="ECO:0000256" key="1">
    <source>
        <dbReference type="SAM" id="Phobius"/>
    </source>
</evidence>
<keyword evidence="1" id="KW-0472">Membrane</keyword>
<evidence type="ECO:0008006" key="4">
    <source>
        <dbReference type="Google" id="ProtNLM"/>
    </source>
</evidence>
<gene>
    <name evidence="2" type="ORF">ACFOSV_08325</name>
</gene>
<evidence type="ECO:0000313" key="3">
    <source>
        <dbReference type="Proteomes" id="UP001595805"/>
    </source>
</evidence>
<comment type="caution">
    <text evidence="2">The sequence shown here is derived from an EMBL/GenBank/DDBJ whole genome shotgun (WGS) entry which is preliminary data.</text>
</comment>
<name>A0ABV8AQ95_9BACT</name>
<sequence>MAYRVFNESQTYRGTWVAYFLLLVELPTLLLLLFFFFTAEDKSEMGIALSVMIVVMGGIFLFIFNLKLETRIDEAGVSFRFFPFINSWRKYTPEQIQSIQVINYSPITDYGGWGLKGNKTTKAYSILGDEGLLLDVGEKKKIMIGTMKAKELKEFIENWREGNHGS</sequence>
<dbReference type="EMBL" id="JBHRZS010000007">
    <property type="protein sequence ID" value="MFC3880178.1"/>
    <property type="molecule type" value="Genomic_DNA"/>
</dbReference>
<reference evidence="3" key="1">
    <citation type="journal article" date="2019" name="Int. J. Syst. Evol. Microbiol.">
        <title>The Global Catalogue of Microorganisms (GCM) 10K type strain sequencing project: providing services to taxonomists for standard genome sequencing and annotation.</title>
        <authorList>
            <consortium name="The Broad Institute Genomics Platform"/>
            <consortium name="The Broad Institute Genome Sequencing Center for Infectious Disease"/>
            <person name="Wu L."/>
            <person name="Ma J."/>
        </authorList>
    </citation>
    <scope>NUCLEOTIDE SEQUENCE [LARGE SCALE GENOMIC DNA]</scope>
    <source>
        <strain evidence="3">CCUG 60523</strain>
    </source>
</reference>
<dbReference type="RefSeq" id="WP_377905341.1">
    <property type="nucleotide sequence ID" value="NZ_JBHRZS010000007.1"/>
</dbReference>
<keyword evidence="1" id="KW-0812">Transmembrane</keyword>
<feature type="transmembrane region" description="Helical" evidence="1">
    <location>
        <begin position="16"/>
        <end position="39"/>
    </location>
</feature>
<evidence type="ECO:0000313" key="2">
    <source>
        <dbReference type="EMBL" id="MFC3880178.1"/>
    </source>
</evidence>